<organism evidence="1 2">
    <name type="scientific">Vineibacter terrae</name>
    <dbReference type="NCBI Taxonomy" id="2586908"/>
    <lineage>
        <taxon>Bacteria</taxon>
        <taxon>Pseudomonadati</taxon>
        <taxon>Pseudomonadota</taxon>
        <taxon>Alphaproteobacteria</taxon>
        <taxon>Hyphomicrobiales</taxon>
        <taxon>Vineibacter</taxon>
    </lineage>
</organism>
<reference evidence="1 2" key="1">
    <citation type="submission" date="2019-06" db="EMBL/GenBank/DDBJ databases">
        <title>New taxonomy in bacterial strain CC-CFT640, isolated from vineyard.</title>
        <authorList>
            <person name="Lin S.-Y."/>
            <person name="Tsai C.-F."/>
            <person name="Young C.-C."/>
        </authorList>
    </citation>
    <scope>NUCLEOTIDE SEQUENCE [LARGE SCALE GENOMIC DNA]</scope>
    <source>
        <strain evidence="1 2">CC-CFT640</strain>
    </source>
</reference>
<sequence length="304" mass="32269">MVLERTIPLKGVSGRIDHLAVDLGRSRLFVAELGNNTVDVIDLASGQALHRIADLKEPQGVAYTKQGDVLAVANAGDGSVRLFRADDFSAVGTVALGDDADNIRVEPRRGHLIVGYGRGGLAILDSTSRSLVGTISLEAHPEGFQIDPRTQRVLVNVPDARQIAVVDLEARKQIATWKVPAARANFPMAIDGDAARLATVFRNPARLILLDTGTGGVVSSLPTCADSDDVFFDAKRRRIYVSCGEGAVDVFQGSAAGYQAADRIKTSSGARTSLFVPELDRLFVAVRAGLLGSDASILVFRPAP</sequence>
<proteinExistence type="predicted"/>
<dbReference type="Proteomes" id="UP000321638">
    <property type="component" value="Unassembled WGS sequence"/>
</dbReference>
<dbReference type="PANTHER" id="PTHR47197:SF3">
    <property type="entry name" value="DIHYDRO-HEME D1 DEHYDROGENASE"/>
    <property type="match status" value="1"/>
</dbReference>
<dbReference type="InterPro" id="IPR015943">
    <property type="entry name" value="WD40/YVTN_repeat-like_dom_sf"/>
</dbReference>
<comment type="caution">
    <text evidence="1">The sequence shown here is derived from an EMBL/GenBank/DDBJ whole genome shotgun (WGS) entry which is preliminary data.</text>
</comment>
<evidence type="ECO:0000313" key="1">
    <source>
        <dbReference type="EMBL" id="TXL77714.1"/>
    </source>
</evidence>
<dbReference type="Gene3D" id="2.130.10.10">
    <property type="entry name" value="YVTN repeat-like/Quinoprotein amine dehydrogenase"/>
    <property type="match status" value="1"/>
</dbReference>
<dbReference type="OrthoDB" id="7510834at2"/>
<accession>A0A5C8PQQ7</accession>
<evidence type="ECO:0000313" key="2">
    <source>
        <dbReference type="Proteomes" id="UP000321638"/>
    </source>
</evidence>
<protein>
    <recommendedName>
        <fullName evidence="3">YncE family protein</fullName>
    </recommendedName>
</protein>
<evidence type="ECO:0008006" key="3">
    <source>
        <dbReference type="Google" id="ProtNLM"/>
    </source>
</evidence>
<dbReference type="AlphaFoldDB" id="A0A5C8PQQ7"/>
<name>A0A5C8PQQ7_9HYPH</name>
<keyword evidence="2" id="KW-1185">Reference proteome</keyword>
<gene>
    <name evidence="1" type="ORF">FHP25_09470</name>
</gene>
<dbReference type="SUPFAM" id="SSF51004">
    <property type="entry name" value="C-terminal (heme d1) domain of cytochrome cd1-nitrite reductase"/>
    <property type="match status" value="1"/>
</dbReference>
<dbReference type="PANTHER" id="PTHR47197">
    <property type="entry name" value="PROTEIN NIRF"/>
    <property type="match status" value="1"/>
</dbReference>
<dbReference type="InterPro" id="IPR051200">
    <property type="entry name" value="Host-pathogen_enzymatic-act"/>
</dbReference>
<dbReference type="EMBL" id="VDUZ01000008">
    <property type="protein sequence ID" value="TXL77714.1"/>
    <property type="molecule type" value="Genomic_DNA"/>
</dbReference>
<dbReference type="InterPro" id="IPR011048">
    <property type="entry name" value="Haem_d1_sf"/>
</dbReference>